<organism evidence="1 2">
    <name type="scientific">phage Lak_Megaphage_Sonny</name>
    <dbReference type="NCBI Taxonomy" id="3109229"/>
    <lineage>
        <taxon>Viruses</taxon>
        <taxon>Duplodnaviria</taxon>
        <taxon>Heunggongvirae</taxon>
        <taxon>Uroviricota</taxon>
        <taxon>Caudoviricetes</taxon>
        <taxon>Caudoviricetes code 15 clade</taxon>
    </lineage>
</organism>
<keyword evidence="2" id="KW-1185">Reference proteome</keyword>
<reference evidence="1 2" key="1">
    <citation type="submission" date="2023-11" db="EMBL/GenBank/DDBJ databases">
        <authorList>
            <person name="Cook R."/>
            <person name="Crisci M."/>
            <person name="Pye H."/>
            <person name="Adriaenssens E."/>
            <person name="Santini J."/>
        </authorList>
    </citation>
    <scope>NUCLEOTIDE SEQUENCE [LARGE SCALE GENOMIC DNA]</scope>
    <source>
        <strain evidence="1">Lak_Megaphage_Sonny</strain>
    </source>
</reference>
<accession>A0ABZ0Z448</accession>
<dbReference type="Proteomes" id="UP001358193">
    <property type="component" value="Segment"/>
</dbReference>
<sequence>MEYKYQKEFPRPFENAVIDIVSQESKALDWKNPLLHKDFKNAIVNKLNDNSVNFNGKFFIGSSDDADLCIKSFDDHVFNHRATGISCFLYFVDDSMNVHKIAMVRGWGHLTGTGALNLNSDKAAEIQDDFLNWVCDQLNESNDTDIIVKYEVVSIDDKRNNLDAQFDEYFNNKTSEPSVQSSITIDDNSKYLNNCSGDNYFIDDTQSQCWYSATNTKPYAADPKIIAKKKQTPWYAQFLNKKHKKR</sequence>
<proteinExistence type="predicted"/>
<dbReference type="EMBL" id="OR769223">
    <property type="protein sequence ID" value="WQJ53456.1"/>
    <property type="molecule type" value="Genomic_DNA"/>
</dbReference>
<evidence type="ECO:0000313" key="1">
    <source>
        <dbReference type="EMBL" id="WQJ53456.1"/>
    </source>
</evidence>
<name>A0ABZ0Z448_9CAUD</name>
<evidence type="ECO:0000313" key="2">
    <source>
        <dbReference type="Proteomes" id="UP001358193"/>
    </source>
</evidence>
<protein>
    <submittedName>
        <fullName evidence="1">Uncharacterized protein</fullName>
    </submittedName>
</protein>